<dbReference type="PANTHER" id="PTHR40254:SF1">
    <property type="entry name" value="BLR0577 PROTEIN"/>
    <property type="match status" value="1"/>
</dbReference>
<dbReference type="OrthoDB" id="101972at2"/>
<proteinExistence type="predicted"/>
<accession>A0A6N8SDW2</accession>
<organism evidence="2 3">
    <name type="scientific">Shinella kummerowiae</name>
    <dbReference type="NCBI Taxonomy" id="417745"/>
    <lineage>
        <taxon>Bacteria</taxon>
        <taxon>Pseudomonadati</taxon>
        <taxon>Pseudomonadota</taxon>
        <taxon>Alphaproteobacteria</taxon>
        <taxon>Hyphomicrobiales</taxon>
        <taxon>Rhizobiaceae</taxon>
        <taxon>Shinella</taxon>
    </lineage>
</organism>
<feature type="domain" description="FAD-dependent urate hydroxylase HpyO/Asp monooxygenase CreE-like FAD/NAD(P)-binding" evidence="1">
    <location>
        <begin position="8"/>
        <end position="156"/>
    </location>
</feature>
<dbReference type="PANTHER" id="PTHR40254">
    <property type="entry name" value="BLR0577 PROTEIN"/>
    <property type="match status" value="1"/>
</dbReference>
<dbReference type="AlphaFoldDB" id="A0A6N8SDW2"/>
<keyword evidence="3" id="KW-1185">Reference proteome</keyword>
<dbReference type="RefSeq" id="WP_160858146.1">
    <property type="nucleotide sequence ID" value="NZ_WUMK01000003.1"/>
</dbReference>
<dbReference type="Proteomes" id="UP000435802">
    <property type="component" value="Unassembled WGS sequence"/>
</dbReference>
<dbReference type="Pfam" id="PF13454">
    <property type="entry name" value="NAD_binding_9"/>
    <property type="match status" value="1"/>
</dbReference>
<dbReference type="SUPFAM" id="SSF51905">
    <property type="entry name" value="FAD/NAD(P)-binding domain"/>
    <property type="match status" value="1"/>
</dbReference>
<name>A0A6N8SDW2_9HYPH</name>
<dbReference type="EMBL" id="WUMK01000003">
    <property type="protein sequence ID" value="MXN45122.1"/>
    <property type="molecule type" value="Genomic_DNA"/>
</dbReference>
<dbReference type="InterPro" id="IPR038732">
    <property type="entry name" value="HpyO/CreE_NAD-binding"/>
</dbReference>
<evidence type="ECO:0000259" key="1">
    <source>
        <dbReference type="Pfam" id="PF13454"/>
    </source>
</evidence>
<gene>
    <name evidence="2" type="ORF">GR138_07975</name>
</gene>
<sequence length="453" mass="48725">MSMHADVAVIGSGFSSVALSLNLVDVLPATARVCLVGATRKRGRGIAYAANGDCLLLNVPAGRMSLFADRPNHFVDWLAENGRSAAGNDYVPRQLYGRYLGDSLDAALKRTANRAALSLVDAEACSAEPVQDGSLTFRLSDGARLHTDFAVLCTGAGTARLPLRADQLSSDNHPFIVHDPWAEDWLERVPSDGDILLVGTGLTMIDQCLLLKERGFRGTIHAVSRHALLPQAHLTERAEPTTPVLSAGGGEVSEMLAILRAAADAAPDWRAVMDGLRPVTREIWACWSPAQQGRFLRHAATFWNVHRHRMAPRVARGIETLQRSGQLRCHKGRLEAVRRVGRRVEARINARDGFALTTDLVVNCTGFDRCTAKTSPFLASLADQGLIQPDRAGLGIAVDEHSAAIAAGGKGKPRLYAMGPLTAGRHWEITAVPDIRVQARSVAETIGARVSTG</sequence>
<protein>
    <submittedName>
        <fullName evidence="2">FAD-dependent pyridine nucleotide-disulfide oxidoreductase</fullName>
    </submittedName>
</protein>
<dbReference type="InterPro" id="IPR036188">
    <property type="entry name" value="FAD/NAD-bd_sf"/>
</dbReference>
<dbReference type="InterPro" id="IPR052189">
    <property type="entry name" value="L-asp_N-monooxygenase_NS-form"/>
</dbReference>
<evidence type="ECO:0000313" key="3">
    <source>
        <dbReference type="Proteomes" id="UP000435802"/>
    </source>
</evidence>
<dbReference type="Gene3D" id="3.50.50.60">
    <property type="entry name" value="FAD/NAD(P)-binding domain"/>
    <property type="match status" value="1"/>
</dbReference>
<reference evidence="2 3" key="1">
    <citation type="submission" date="2019-12" db="EMBL/GenBank/DDBJ databases">
        <title>Shinella kummerowiae sp. nov., a symbiotic bacterium isolated from root nodules of the herbal legume Kummerowia stipulacea.</title>
        <authorList>
            <person name="Gao J."/>
        </authorList>
    </citation>
    <scope>NUCLEOTIDE SEQUENCE [LARGE SCALE GENOMIC DNA]</scope>
    <source>
        <strain evidence="2 3">CCBAU 25048</strain>
    </source>
</reference>
<evidence type="ECO:0000313" key="2">
    <source>
        <dbReference type="EMBL" id="MXN45122.1"/>
    </source>
</evidence>
<comment type="caution">
    <text evidence="2">The sequence shown here is derived from an EMBL/GenBank/DDBJ whole genome shotgun (WGS) entry which is preliminary data.</text>
</comment>